<gene>
    <name evidence="11" type="ORF">Sango_2232400</name>
</gene>
<reference evidence="11" key="2">
    <citation type="journal article" date="2024" name="Plant">
        <title>Genomic evolution and insights into agronomic trait innovations of Sesamum species.</title>
        <authorList>
            <person name="Miao H."/>
            <person name="Wang L."/>
            <person name="Qu L."/>
            <person name="Liu H."/>
            <person name="Sun Y."/>
            <person name="Le M."/>
            <person name="Wang Q."/>
            <person name="Wei S."/>
            <person name="Zheng Y."/>
            <person name="Lin W."/>
            <person name="Duan Y."/>
            <person name="Cao H."/>
            <person name="Xiong S."/>
            <person name="Wang X."/>
            <person name="Wei L."/>
            <person name="Li C."/>
            <person name="Ma Q."/>
            <person name="Ju M."/>
            <person name="Zhao R."/>
            <person name="Li G."/>
            <person name="Mu C."/>
            <person name="Tian Q."/>
            <person name="Mei H."/>
            <person name="Zhang T."/>
            <person name="Gao T."/>
            <person name="Zhang H."/>
        </authorList>
    </citation>
    <scope>NUCLEOTIDE SEQUENCE</scope>
    <source>
        <strain evidence="11">K16</strain>
    </source>
</reference>
<dbReference type="Pfam" id="PF00847">
    <property type="entry name" value="AP2"/>
    <property type="match status" value="1"/>
</dbReference>
<reference evidence="11" key="1">
    <citation type="submission" date="2020-06" db="EMBL/GenBank/DDBJ databases">
        <authorList>
            <person name="Li T."/>
            <person name="Hu X."/>
            <person name="Zhang T."/>
            <person name="Song X."/>
            <person name="Zhang H."/>
            <person name="Dai N."/>
            <person name="Sheng W."/>
            <person name="Hou X."/>
            <person name="Wei L."/>
        </authorList>
    </citation>
    <scope>NUCLEOTIDE SEQUENCE</scope>
    <source>
        <strain evidence="11">K16</strain>
        <tissue evidence="11">Leaf</tissue>
    </source>
</reference>
<dbReference type="InterPro" id="IPR051032">
    <property type="entry name" value="AP2/ERF_TF_ERF_subfamily"/>
</dbReference>
<dbReference type="PROSITE" id="PS51032">
    <property type="entry name" value="AP2_ERF"/>
    <property type="match status" value="1"/>
</dbReference>
<dbReference type="InterPro" id="IPR001471">
    <property type="entry name" value="AP2/ERF_dom"/>
</dbReference>
<evidence type="ECO:0000256" key="5">
    <source>
        <dbReference type="ARBA" id="ARBA00023159"/>
    </source>
</evidence>
<comment type="caution">
    <text evidence="11">The sequence shown here is derived from an EMBL/GenBank/DDBJ whole genome shotgun (WGS) entry which is preliminary data.</text>
</comment>
<comment type="similarity">
    <text evidence="8">Belongs to the AP2/ERF transcription factor family. ERF subfamily.</text>
</comment>
<dbReference type="GO" id="GO:0003677">
    <property type="term" value="F:DNA binding"/>
    <property type="evidence" value="ECO:0007669"/>
    <property type="project" value="UniProtKB-KW"/>
</dbReference>
<dbReference type="PANTHER" id="PTHR31985:SF215">
    <property type="entry name" value="OS02G0781300 PROTEIN"/>
    <property type="match status" value="1"/>
</dbReference>
<keyword evidence="7" id="KW-0539">Nucleus</keyword>
<dbReference type="CDD" id="cd00018">
    <property type="entry name" value="AP2"/>
    <property type="match status" value="1"/>
</dbReference>
<dbReference type="GO" id="GO:0005634">
    <property type="term" value="C:nucleus"/>
    <property type="evidence" value="ECO:0007669"/>
    <property type="project" value="UniProtKB-SubCell"/>
</dbReference>
<evidence type="ECO:0000313" key="12">
    <source>
        <dbReference type="Proteomes" id="UP001289374"/>
    </source>
</evidence>
<protein>
    <submittedName>
        <fullName evidence="11">Ethylene-responsive transcription factor</fullName>
    </submittedName>
</protein>
<evidence type="ECO:0000256" key="7">
    <source>
        <dbReference type="ARBA" id="ARBA00023242"/>
    </source>
</evidence>
<keyword evidence="5" id="KW-0010">Activator</keyword>
<dbReference type="InterPro" id="IPR016177">
    <property type="entry name" value="DNA-bd_dom_sf"/>
</dbReference>
<dbReference type="Proteomes" id="UP001289374">
    <property type="component" value="Unassembled WGS sequence"/>
</dbReference>
<accession>A0AAE2BKS3</accession>
<proteinExistence type="inferred from homology"/>
<comment type="subcellular location">
    <subcellularLocation>
        <location evidence="1">Nucleus</location>
    </subcellularLocation>
</comment>
<evidence type="ECO:0000313" key="11">
    <source>
        <dbReference type="EMBL" id="KAK4388954.1"/>
    </source>
</evidence>
<organism evidence="11 12">
    <name type="scientific">Sesamum angolense</name>
    <dbReference type="NCBI Taxonomy" id="2727404"/>
    <lineage>
        <taxon>Eukaryota</taxon>
        <taxon>Viridiplantae</taxon>
        <taxon>Streptophyta</taxon>
        <taxon>Embryophyta</taxon>
        <taxon>Tracheophyta</taxon>
        <taxon>Spermatophyta</taxon>
        <taxon>Magnoliopsida</taxon>
        <taxon>eudicotyledons</taxon>
        <taxon>Gunneridae</taxon>
        <taxon>Pentapetalae</taxon>
        <taxon>asterids</taxon>
        <taxon>lamiids</taxon>
        <taxon>Lamiales</taxon>
        <taxon>Pedaliaceae</taxon>
        <taxon>Sesamum</taxon>
    </lineage>
</organism>
<keyword evidence="4" id="KW-0238">DNA-binding</keyword>
<evidence type="ECO:0000259" key="10">
    <source>
        <dbReference type="PROSITE" id="PS51032"/>
    </source>
</evidence>
<dbReference type="EMBL" id="JACGWL010000013">
    <property type="protein sequence ID" value="KAK4388954.1"/>
    <property type="molecule type" value="Genomic_DNA"/>
</dbReference>
<evidence type="ECO:0000256" key="6">
    <source>
        <dbReference type="ARBA" id="ARBA00023163"/>
    </source>
</evidence>
<dbReference type="Gene3D" id="3.30.730.10">
    <property type="entry name" value="AP2/ERF domain"/>
    <property type="match status" value="1"/>
</dbReference>
<feature type="region of interest" description="Disordered" evidence="9">
    <location>
        <begin position="289"/>
        <end position="322"/>
    </location>
</feature>
<evidence type="ECO:0000256" key="8">
    <source>
        <dbReference type="ARBA" id="ARBA00024343"/>
    </source>
</evidence>
<evidence type="ECO:0000256" key="4">
    <source>
        <dbReference type="ARBA" id="ARBA00023125"/>
    </source>
</evidence>
<dbReference type="InterPro" id="IPR036955">
    <property type="entry name" value="AP2/ERF_dom_sf"/>
</dbReference>
<dbReference type="PANTHER" id="PTHR31985">
    <property type="entry name" value="ETHYLENE-RESPONSIVE TRANSCRIPTION FACTOR ERF042-RELATED"/>
    <property type="match status" value="1"/>
</dbReference>
<name>A0AAE2BKS3_9LAMI</name>
<keyword evidence="12" id="KW-1185">Reference proteome</keyword>
<dbReference type="FunFam" id="3.30.730.10:FF:000001">
    <property type="entry name" value="Ethylene-responsive transcription factor 2"/>
    <property type="match status" value="1"/>
</dbReference>
<dbReference type="GO" id="GO:0003700">
    <property type="term" value="F:DNA-binding transcription factor activity"/>
    <property type="evidence" value="ECO:0007669"/>
    <property type="project" value="InterPro"/>
</dbReference>
<keyword evidence="3" id="KW-0805">Transcription regulation</keyword>
<sequence length="322" mass="35631">MDHFMILINSPIFPYANFTLSWTFGSTRYDLNLNFAFPPAMEDEFWTVLFPYIYASNPPAAKSIALSDPCNLRGHCKSHEAFLLIIKKPIHKMVKTPSAAAAAAAAASSEPRVNELKYKGVRKRKWGKYVSEIRLPNSRERIWLGSYDTAEKAARAFDAALFCLRGPNAKFNFPDDPPNISGGQALNPAEIQTVAHHYANTYNYSGSSSSSNTNQPHSQGPNVDQFGAPAMEEDTSPSSTHSEGAGAMDLIDWSAWDMWDSSGVAGNAAGDHVLDYVLFHEPSYMYMPPHFTEKGNDQDEDNDDDNDHGNGGNVFSSDLWNF</sequence>
<dbReference type="SMART" id="SM00380">
    <property type="entry name" value="AP2"/>
    <property type="match status" value="1"/>
</dbReference>
<keyword evidence="2" id="KW-0611">Plant defense</keyword>
<dbReference type="SUPFAM" id="SSF54171">
    <property type="entry name" value="DNA-binding domain"/>
    <property type="match status" value="1"/>
</dbReference>
<evidence type="ECO:0000256" key="1">
    <source>
        <dbReference type="ARBA" id="ARBA00004123"/>
    </source>
</evidence>
<feature type="domain" description="AP2/ERF" evidence="10">
    <location>
        <begin position="117"/>
        <end position="174"/>
    </location>
</feature>
<feature type="region of interest" description="Disordered" evidence="9">
    <location>
        <begin position="205"/>
        <end position="244"/>
    </location>
</feature>
<dbReference type="AlphaFoldDB" id="A0AAE2BKS3"/>
<feature type="compositionally biased region" description="Low complexity" evidence="9">
    <location>
        <begin position="205"/>
        <end position="214"/>
    </location>
</feature>
<evidence type="ECO:0000256" key="9">
    <source>
        <dbReference type="SAM" id="MobiDB-lite"/>
    </source>
</evidence>
<dbReference type="PRINTS" id="PR00367">
    <property type="entry name" value="ETHRSPELEMNT"/>
</dbReference>
<keyword evidence="6" id="KW-0804">Transcription</keyword>
<evidence type="ECO:0000256" key="2">
    <source>
        <dbReference type="ARBA" id="ARBA00022821"/>
    </source>
</evidence>
<dbReference type="GO" id="GO:0006952">
    <property type="term" value="P:defense response"/>
    <property type="evidence" value="ECO:0007669"/>
    <property type="project" value="UniProtKB-KW"/>
</dbReference>
<evidence type="ECO:0000256" key="3">
    <source>
        <dbReference type="ARBA" id="ARBA00023015"/>
    </source>
</evidence>